<dbReference type="InterPro" id="IPR005526">
    <property type="entry name" value="Septum_form_inhib_MinC_C"/>
</dbReference>
<reference evidence="6 7" key="1">
    <citation type="submission" date="2024-04" db="EMBL/GenBank/DDBJ databases">
        <title>Human intestinal bacterial collection.</title>
        <authorList>
            <person name="Pauvert C."/>
            <person name="Hitch T.C.A."/>
            <person name="Clavel T."/>
        </authorList>
    </citation>
    <scope>NUCLEOTIDE SEQUENCE [LARGE SCALE GENOMIC DNA]</scope>
    <source>
        <strain evidence="6 7">CLA-AA-H181</strain>
    </source>
</reference>
<dbReference type="Pfam" id="PF03775">
    <property type="entry name" value="MinC_C"/>
    <property type="match status" value="1"/>
</dbReference>
<evidence type="ECO:0000313" key="7">
    <source>
        <dbReference type="Proteomes" id="UP001494672"/>
    </source>
</evidence>
<name>A0ABV1I5R7_9FIRM</name>
<dbReference type="InterPro" id="IPR036145">
    <property type="entry name" value="MinC_C_sf"/>
</dbReference>
<evidence type="ECO:0000259" key="5">
    <source>
        <dbReference type="Pfam" id="PF03775"/>
    </source>
</evidence>
<dbReference type="Proteomes" id="UP001494672">
    <property type="component" value="Unassembled WGS sequence"/>
</dbReference>
<sequence length="234" mass="25426">MTGADDMDGMDRLSIKADRSGIVVYVPAAMSVNDICCDLYCRILDNISAFQKKGTVCISFRGCTLERGDTEEIISFLNSIDKIHVRFAAKPDIDQYTGSGVRDDGDREPQQAKVSMALPDMTKTHSDNERPYIFRGDIGRKQTLEIRGNVIILGDVARDARVVSGKNIVVVGELAGAAIAGKLAAGNNFIIAMRMCPQLLQIGKAKSTGIRLPGAKRMPMIATNDEGIINITYI</sequence>
<gene>
    <name evidence="6" type="ORF">AAAU18_01390</name>
</gene>
<dbReference type="EMBL" id="JBBNGJ010000001">
    <property type="protein sequence ID" value="MEQ2591566.1"/>
    <property type="molecule type" value="Genomic_DNA"/>
</dbReference>
<dbReference type="InterPro" id="IPR016098">
    <property type="entry name" value="CAP/MinC_C"/>
</dbReference>
<comment type="subunit">
    <text evidence="4">Interacts with MinD and FtsZ.</text>
</comment>
<evidence type="ECO:0000256" key="4">
    <source>
        <dbReference type="ARBA" id="ARBA00046874"/>
    </source>
</evidence>
<evidence type="ECO:0000256" key="1">
    <source>
        <dbReference type="ARBA" id="ARBA00022618"/>
    </source>
</evidence>
<proteinExistence type="predicted"/>
<dbReference type="RefSeq" id="WP_055144455.1">
    <property type="nucleotide sequence ID" value="NZ_JAOQJT010000002.1"/>
</dbReference>
<protein>
    <submittedName>
        <fullName evidence="6">Septum site-determining protein MinC</fullName>
    </submittedName>
</protein>
<keyword evidence="2" id="KW-0717">Septation</keyword>
<evidence type="ECO:0000256" key="2">
    <source>
        <dbReference type="ARBA" id="ARBA00023210"/>
    </source>
</evidence>
<dbReference type="InterPro" id="IPR013033">
    <property type="entry name" value="MinC"/>
</dbReference>
<dbReference type="SUPFAM" id="SSF63848">
    <property type="entry name" value="Cell-division inhibitor MinC, C-terminal domain"/>
    <property type="match status" value="1"/>
</dbReference>
<feature type="domain" description="Septum formation inhibitor MinC C-terminal" evidence="5">
    <location>
        <begin position="137"/>
        <end position="207"/>
    </location>
</feature>
<evidence type="ECO:0000256" key="3">
    <source>
        <dbReference type="ARBA" id="ARBA00023306"/>
    </source>
</evidence>
<dbReference type="PANTHER" id="PTHR34108:SF1">
    <property type="entry name" value="SEPTUM SITE-DETERMINING PROTEIN MINC"/>
    <property type="match status" value="1"/>
</dbReference>
<keyword evidence="7" id="KW-1185">Reference proteome</keyword>
<evidence type="ECO:0000313" key="6">
    <source>
        <dbReference type="EMBL" id="MEQ2591566.1"/>
    </source>
</evidence>
<accession>A0ABV1I5R7</accession>
<keyword evidence="3" id="KW-0131">Cell cycle</keyword>
<keyword evidence="1" id="KW-0132">Cell division</keyword>
<organism evidence="6 7">
    <name type="scientific">Coprococcus aceti</name>
    <dbReference type="NCBI Taxonomy" id="2981786"/>
    <lineage>
        <taxon>Bacteria</taxon>
        <taxon>Bacillati</taxon>
        <taxon>Bacillota</taxon>
        <taxon>Clostridia</taxon>
        <taxon>Lachnospirales</taxon>
        <taxon>Lachnospiraceae</taxon>
        <taxon>Coprococcus</taxon>
    </lineage>
</organism>
<dbReference type="PANTHER" id="PTHR34108">
    <property type="entry name" value="SEPTUM SITE-DETERMINING PROTEIN MINC"/>
    <property type="match status" value="1"/>
</dbReference>
<comment type="caution">
    <text evidence="6">The sequence shown here is derived from an EMBL/GenBank/DDBJ whole genome shotgun (WGS) entry which is preliminary data.</text>
</comment>
<dbReference type="Gene3D" id="2.160.20.70">
    <property type="match status" value="1"/>
</dbReference>